<evidence type="ECO:0000313" key="4">
    <source>
        <dbReference type="Proteomes" id="UP000011666"/>
    </source>
</evidence>
<name>M0QEE3_9ACTN</name>
<dbReference type="STRING" id="1223545.GS4_05_01700"/>
<dbReference type="AlphaFoldDB" id="M0QEE3"/>
<dbReference type="PANTHER" id="PTHR18964:SF149">
    <property type="entry name" value="BIFUNCTIONAL UDP-N-ACETYLGLUCOSAMINE 2-EPIMERASE_N-ACETYLMANNOSAMINE KINASE"/>
    <property type="match status" value="1"/>
</dbReference>
<proteinExistence type="inferred from homology"/>
<evidence type="ECO:0000313" key="3">
    <source>
        <dbReference type="EMBL" id="GAC66958.1"/>
    </source>
</evidence>
<dbReference type="InterPro" id="IPR043129">
    <property type="entry name" value="ATPase_NBD"/>
</dbReference>
<comment type="caution">
    <text evidence="3">The sequence shown here is derived from an EMBL/GenBank/DDBJ whole genome shotgun (WGS) entry which is preliminary data.</text>
</comment>
<dbReference type="Pfam" id="PF00480">
    <property type="entry name" value="ROK"/>
    <property type="match status" value="1"/>
</dbReference>
<gene>
    <name evidence="3" type="ORF">GS4_05_01700</name>
</gene>
<dbReference type="InterPro" id="IPR036390">
    <property type="entry name" value="WH_DNA-bd_sf"/>
</dbReference>
<dbReference type="SUPFAM" id="SSF46785">
    <property type="entry name" value="Winged helix' DNA-binding domain"/>
    <property type="match status" value="1"/>
</dbReference>
<dbReference type="Gene3D" id="3.30.420.40">
    <property type="match status" value="2"/>
</dbReference>
<dbReference type="SUPFAM" id="SSF53067">
    <property type="entry name" value="Actin-like ATPase domain"/>
    <property type="match status" value="1"/>
</dbReference>
<dbReference type="PANTHER" id="PTHR18964">
    <property type="entry name" value="ROK (REPRESSOR, ORF, KINASE) FAMILY"/>
    <property type="match status" value="1"/>
</dbReference>
<sequence>MMALVSVPTQGPATAGLHSAARLIDLVRTRPEITRAEAAQELGMGSGAATGLMKRMRRDELLDETPAPARGRGRPTTVLRPHPDGPLVIAVELSPTGWRVATAALDGDPTVHVDTPRLGSDPQEVLAAMAGAIAAVHGSSPDRVRAISVSVAGTVSDQRLVQFTRRGWMDVDLSALTADLPPGIDLPLLVDNDATLAGLAEARIGTATGVSPVLHLIITVGIGGALIVDGVPARGARGSAGEYGHMPFGDLTRRCPCGAYGCWDLTVDGRTLAARLGDPDPDDPRSYAYRVLAQSDRNPATQSALADVAASLGRGIAGLVNMHDPEVVTLGGLAAPLRAAEPERFLAAYESGLMSFRKAAPPPIMDGTLGEDGPLRGAALNGIDLVTTIDGLAGWLDR</sequence>
<organism evidence="3 4">
    <name type="scientific">Gordonia soli NBRC 108243</name>
    <dbReference type="NCBI Taxonomy" id="1223545"/>
    <lineage>
        <taxon>Bacteria</taxon>
        <taxon>Bacillati</taxon>
        <taxon>Actinomycetota</taxon>
        <taxon>Actinomycetes</taxon>
        <taxon>Mycobacteriales</taxon>
        <taxon>Gordoniaceae</taxon>
        <taxon>Gordonia</taxon>
    </lineage>
</organism>
<dbReference type="InterPro" id="IPR049874">
    <property type="entry name" value="ROK_cs"/>
</dbReference>
<dbReference type="PROSITE" id="PS01125">
    <property type="entry name" value="ROK"/>
    <property type="match status" value="1"/>
</dbReference>
<reference evidence="3 4" key="1">
    <citation type="submission" date="2013-01" db="EMBL/GenBank/DDBJ databases">
        <title>Whole genome shotgun sequence of Gordonia soli NBRC 108243.</title>
        <authorList>
            <person name="Isaki-Nakamura S."/>
            <person name="Hosoyama A."/>
            <person name="Tsuchikane K."/>
            <person name="Ando Y."/>
            <person name="Baba S."/>
            <person name="Ohji S."/>
            <person name="Hamada M."/>
            <person name="Tamura T."/>
            <person name="Yamazoe A."/>
            <person name="Yamazaki S."/>
            <person name="Fujita N."/>
        </authorList>
    </citation>
    <scope>NUCLEOTIDE SEQUENCE [LARGE SCALE GENOMIC DNA]</scope>
    <source>
        <strain evidence="3 4">NBRC 108243</strain>
    </source>
</reference>
<evidence type="ECO:0000256" key="1">
    <source>
        <dbReference type="ARBA" id="ARBA00006479"/>
    </source>
</evidence>
<dbReference type="Proteomes" id="UP000011666">
    <property type="component" value="Unassembled WGS sequence"/>
</dbReference>
<dbReference type="Gene3D" id="1.10.10.10">
    <property type="entry name" value="Winged helix-like DNA-binding domain superfamily/Winged helix DNA-binding domain"/>
    <property type="match status" value="1"/>
</dbReference>
<comment type="similarity">
    <text evidence="1">Belongs to the ROK (NagC/XylR) family.</text>
</comment>
<dbReference type="EMBL" id="BANX01000005">
    <property type="protein sequence ID" value="GAC66958.1"/>
    <property type="molecule type" value="Genomic_DNA"/>
</dbReference>
<evidence type="ECO:0000256" key="2">
    <source>
        <dbReference type="SAM" id="MobiDB-lite"/>
    </source>
</evidence>
<feature type="region of interest" description="Disordered" evidence="2">
    <location>
        <begin position="63"/>
        <end position="83"/>
    </location>
</feature>
<protein>
    <submittedName>
        <fullName evidence="3">Putative transcriptional regulator</fullName>
    </submittedName>
</protein>
<dbReference type="InterPro" id="IPR036388">
    <property type="entry name" value="WH-like_DNA-bd_sf"/>
</dbReference>
<keyword evidence="4" id="KW-1185">Reference proteome</keyword>
<accession>M0QEE3</accession>
<dbReference type="eggNOG" id="COG1940">
    <property type="taxonomic scope" value="Bacteria"/>
</dbReference>
<dbReference type="InterPro" id="IPR000600">
    <property type="entry name" value="ROK"/>
</dbReference>